<reference evidence="1 2" key="1">
    <citation type="submission" date="2020-07" db="EMBL/GenBank/DDBJ databases">
        <title>Genomic characterization of Flavobacterium psychrophilum strains.</title>
        <authorList>
            <person name="Castillo D."/>
            <person name="Jorgensen J."/>
            <person name="Middelboe M."/>
        </authorList>
    </citation>
    <scope>NUCLEOTIDE SEQUENCE [LARGE SCALE GENOMIC DNA]</scope>
    <source>
        <strain evidence="1 2">FPS-R7</strain>
    </source>
</reference>
<dbReference type="EMBL" id="CP059075">
    <property type="protein sequence ID" value="QRE03914.1"/>
    <property type="molecule type" value="Genomic_DNA"/>
</dbReference>
<proteinExistence type="predicted"/>
<accession>A0A075S6W1</accession>
<dbReference type="KEGG" id="fpk:IA06_06535"/>
<protein>
    <submittedName>
        <fullName evidence="1">Uncharacterized protein</fullName>
    </submittedName>
</protein>
<dbReference type="Proteomes" id="UP000596329">
    <property type="component" value="Chromosome"/>
</dbReference>
<organism evidence="1 2">
    <name type="scientific">Flavobacterium psychrophilum</name>
    <dbReference type="NCBI Taxonomy" id="96345"/>
    <lineage>
        <taxon>Bacteria</taxon>
        <taxon>Pseudomonadati</taxon>
        <taxon>Bacteroidota</taxon>
        <taxon>Flavobacteriia</taxon>
        <taxon>Flavobacteriales</taxon>
        <taxon>Flavobacteriaceae</taxon>
        <taxon>Flavobacterium</taxon>
    </lineage>
</organism>
<evidence type="ECO:0000313" key="1">
    <source>
        <dbReference type="EMBL" id="QRE03914.1"/>
    </source>
</evidence>
<dbReference type="KEGG" id="fpv:IA03_06595"/>
<sequence length="287" mass="33266">MKIFKQIFDFYINSSVHVALSVCALVLITQYMFHILHDQSMVCFAFFGTIVGYNFVKYDALARAKKLQMRKALKAIAFFSFFSLLAVGFCFFQLQIHTKIVAVGFVGLILLYTLPFFPNKKNARNWAGVKIYIVSLSWVGVTVILPILNADISITSDFYLKCMQRFILVFVLVLIFEIIDLQYDDPHLKTVPQQIGVRRTKYLGYFLLLVFCALEIFNVTANDNLSLYFFSLSLQSIISVLIAIFMFFAHERRSKYYTSFWVESVPIILWVLVCFSIKIHNIGEYMH</sequence>
<name>A0A075S6W1_FLAPS</name>
<dbReference type="KEGG" id="fpw:IA04_06500"/>
<dbReference type="AlphaFoldDB" id="A0A075S6W1"/>
<evidence type="ECO:0000313" key="2">
    <source>
        <dbReference type="Proteomes" id="UP000596329"/>
    </source>
</evidence>
<dbReference type="GeneID" id="66553273"/>
<gene>
    <name evidence="1" type="ORF">H0H26_13715</name>
</gene>
<dbReference type="KEGG" id="fpc:FPSM_02286"/>
<dbReference type="KEGG" id="fpq:IB65_06485"/>
<dbReference type="RefSeq" id="WP_016362021.1">
    <property type="nucleotide sequence ID" value="NZ_CBCRUG010000006.1"/>
</dbReference>